<proteinExistence type="inferred from homology"/>
<dbReference type="Pfam" id="PF05979">
    <property type="entry name" value="DUF896"/>
    <property type="match status" value="1"/>
</dbReference>
<dbReference type="PANTHER" id="PTHR37300">
    <property type="entry name" value="UPF0291 PROTEIN CBO2609/CLC_2481"/>
    <property type="match status" value="1"/>
</dbReference>
<reference evidence="3" key="2">
    <citation type="journal article" date="2023" name="Curr. Microbiol.">
        <title>Granulicatella seriolae sp. nov., a Novel Facultative Anaerobe Isolated from Yellowtail Marine Fish.</title>
        <authorList>
            <person name="Lee M."/>
            <person name="Choi Y.J."/>
            <person name="Farooq A."/>
            <person name="Jeong J.B."/>
            <person name="Jung M.Y."/>
        </authorList>
    </citation>
    <scope>NUCLEOTIDE SEQUENCE</scope>
    <source>
        <strain evidence="3">S8</strain>
    </source>
</reference>
<evidence type="ECO:0000256" key="1">
    <source>
        <dbReference type="ARBA" id="ARBA00022490"/>
    </source>
</evidence>
<sequence>MEMESVLREIRHLSHKKRTEGLRPEEIELQKELREEYMRIFRMAMKGQIEGIKVIDPEGTDVTPEKLKDIQREKGIHGRHLEVGE</sequence>
<reference evidence="3" key="3">
    <citation type="journal article" date="2023" name="Microbiol. Resour. Announc.">
        <title>Draft Genome Sequence of Granulicatella sp. Strain S8, Isolated from a Marine Fish, Seriola quinqueradiata.</title>
        <authorList>
            <person name="Lee M."/>
            <person name="Farooq A."/>
            <person name="Jeong J.B."/>
            <person name="Jung M.Y."/>
        </authorList>
    </citation>
    <scope>NUCLEOTIDE SEQUENCE</scope>
    <source>
        <strain evidence="3">S8</strain>
    </source>
</reference>
<dbReference type="InterPro" id="IPR009242">
    <property type="entry name" value="DUF896"/>
</dbReference>
<comment type="caution">
    <text evidence="3">The sequence shown here is derived from an EMBL/GenBank/DDBJ whole genome shotgun (WGS) entry which is preliminary data.</text>
</comment>
<gene>
    <name evidence="3" type="ORF">NPA36_09200</name>
</gene>
<comment type="subcellular location">
    <subcellularLocation>
        <location evidence="2">Cytoplasm</location>
    </subcellularLocation>
</comment>
<dbReference type="HAMAP" id="MF_01103">
    <property type="entry name" value="UPF0291"/>
    <property type="match status" value="1"/>
</dbReference>
<dbReference type="SUPFAM" id="SSF158221">
    <property type="entry name" value="YnzC-like"/>
    <property type="match status" value="1"/>
</dbReference>
<dbReference type="Proteomes" id="UP001059480">
    <property type="component" value="Unassembled WGS sequence"/>
</dbReference>
<protein>
    <recommendedName>
        <fullName evidence="2">UPF0291 protein NPA36_09200</fullName>
    </recommendedName>
</protein>
<comment type="similarity">
    <text evidence="2">Belongs to the UPF0291 family.</text>
</comment>
<accession>A0ABT1WQC8</accession>
<dbReference type="EMBL" id="JANHNZ010000012">
    <property type="protein sequence ID" value="MCQ9210721.1"/>
    <property type="molecule type" value="Genomic_DNA"/>
</dbReference>
<evidence type="ECO:0000256" key="2">
    <source>
        <dbReference type="HAMAP-Rule" id="MF_01103"/>
    </source>
</evidence>
<dbReference type="PANTHER" id="PTHR37300:SF1">
    <property type="entry name" value="UPF0291 PROTEIN YNZC"/>
    <property type="match status" value="1"/>
</dbReference>
<evidence type="ECO:0000313" key="3">
    <source>
        <dbReference type="EMBL" id="MCQ9210721.1"/>
    </source>
</evidence>
<dbReference type="Gene3D" id="1.10.287.540">
    <property type="entry name" value="Helix hairpin bin"/>
    <property type="match status" value="1"/>
</dbReference>
<keyword evidence="1 2" id="KW-0963">Cytoplasm</keyword>
<reference evidence="3" key="1">
    <citation type="submission" date="2022-07" db="EMBL/GenBank/DDBJ databases">
        <authorList>
            <person name="Jung M.-Y."/>
            <person name="Lee M."/>
        </authorList>
    </citation>
    <scope>NUCLEOTIDE SEQUENCE</scope>
    <source>
        <strain evidence="3">S8</strain>
    </source>
</reference>
<keyword evidence="4" id="KW-1185">Reference proteome</keyword>
<organism evidence="3 4">
    <name type="scientific">Granulicatella seriolae</name>
    <dbReference type="NCBI Taxonomy" id="2967226"/>
    <lineage>
        <taxon>Bacteria</taxon>
        <taxon>Bacillati</taxon>
        <taxon>Bacillota</taxon>
        <taxon>Bacilli</taxon>
        <taxon>Lactobacillales</taxon>
        <taxon>Carnobacteriaceae</taxon>
        <taxon>Granulicatella</taxon>
    </lineage>
</organism>
<evidence type="ECO:0000313" key="4">
    <source>
        <dbReference type="Proteomes" id="UP001059480"/>
    </source>
</evidence>
<name>A0ABT1WQC8_9LACT</name>
<dbReference type="RefSeq" id="WP_256945833.1">
    <property type="nucleotide sequence ID" value="NZ_JANHNZ010000012.1"/>
</dbReference>